<evidence type="ECO:0000256" key="3">
    <source>
        <dbReference type="ARBA" id="ARBA00022989"/>
    </source>
</evidence>
<dbReference type="Gene3D" id="1.20.1740.10">
    <property type="entry name" value="Amino acid/polyamine transporter I"/>
    <property type="match status" value="1"/>
</dbReference>
<reference evidence="8 9" key="1">
    <citation type="journal article" date="2018" name="IMA Fungus">
        <title>IMA Genome-F 9: Draft genome sequence of Annulohypoxylon stygium, Aspergillus mulundensis, Berkeleyomyces basicola (syn. Thielaviopsis basicola), Ceratocystis smalleyi, two Cercospora beticola strains, Coleophoma cylindrospora, Fusarium fracticaudum, Phialophora cf. hyalina, and Morchella septimelata.</title>
        <authorList>
            <person name="Wingfield B.D."/>
            <person name="Bills G.F."/>
            <person name="Dong Y."/>
            <person name="Huang W."/>
            <person name="Nel W.J."/>
            <person name="Swalarsk-Parry B.S."/>
            <person name="Vaghefi N."/>
            <person name="Wilken P.M."/>
            <person name="An Z."/>
            <person name="de Beer Z.W."/>
            <person name="De Vos L."/>
            <person name="Chen L."/>
            <person name="Duong T.A."/>
            <person name="Gao Y."/>
            <person name="Hammerbacher A."/>
            <person name="Kikkert J.R."/>
            <person name="Li Y."/>
            <person name="Li H."/>
            <person name="Li K."/>
            <person name="Li Q."/>
            <person name="Liu X."/>
            <person name="Ma X."/>
            <person name="Naidoo K."/>
            <person name="Pethybridge S.J."/>
            <person name="Sun J."/>
            <person name="Steenkamp E.T."/>
            <person name="van der Nest M.A."/>
            <person name="van Wyk S."/>
            <person name="Wingfield M.J."/>
            <person name="Xiong C."/>
            <person name="Yue Q."/>
            <person name="Zhang X."/>
        </authorList>
    </citation>
    <scope>NUCLEOTIDE SEQUENCE [LARGE SCALE GENOMIC DNA]</scope>
    <source>
        <strain evidence="8 9">DSM 5745</strain>
    </source>
</reference>
<dbReference type="GeneID" id="38111536"/>
<dbReference type="PIRSF" id="PIRSF006060">
    <property type="entry name" value="AA_transporter"/>
    <property type="match status" value="1"/>
</dbReference>
<evidence type="ECO:0000256" key="2">
    <source>
        <dbReference type="ARBA" id="ARBA00022692"/>
    </source>
</evidence>
<feature type="transmembrane region" description="Helical" evidence="6">
    <location>
        <begin position="155"/>
        <end position="176"/>
    </location>
</feature>
<feature type="transmembrane region" description="Helical" evidence="6">
    <location>
        <begin position="439"/>
        <end position="464"/>
    </location>
</feature>
<gene>
    <name evidence="8" type="ORF">DSM5745_01166</name>
</gene>
<dbReference type="PANTHER" id="PTHR43341">
    <property type="entry name" value="AMINO ACID PERMEASE"/>
    <property type="match status" value="1"/>
</dbReference>
<name>A0A3D8T5P4_9EURO</name>
<dbReference type="InterPro" id="IPR050524">
    <property type="entry name" value="APC_YAT"/>
</dbReference>
<evidence type="ECO:0000256" key="6">
    <source>
        <dbReference type="SAM" id="Phobius"/>
    </source>
</evidence>
<evidence type="ECO:0000313" key="9">
    <source>
        <dbReference type="Proteomes" id="UP000256690"/>
    </source>
</evidence>
<dbReference type="EMBL" id="PVWQ01000001">
    <property type="protein sequence ID" value="RDW93844.1"/>
    <property type="molecule type" value="Genomic_DNA"/>
</dbReference>
<comment type="subcellular location">
    <subcellularLocation>
        <location evidence="1">Membrane</location>
        <topology evidence="1">Multi-pass membrane protein</topology>
    </subcellularLocation>
</comment>
<proteinExistence type="predicted"/>
<feature type="transmembrane region" description="Helical" evidence="6">
    <location>
        <begin position="399"/>
        <end position="418"/>
    </location>
</feature>
<dbReference type="GO" id="GO:0016020">
    <property type="term" value="C:membrane"/>
    <property type="evidence" value="ECO:0007669"/>
    <property type="project" value="UniProtKB-SubCell"/>
</dbReference>
<feature type="transmembrane region" description="Helical" evidence="6">
    <location>
        <begin position="368"/>
        <end position="387"/>
    </location>
</feature>
<evidence type="ECO:0000256" key="1">
    <source>
        <dbReference type="ARBA" id="ARBA00004141"/>
    </source>
</evidence>
<feature type="region of interest" description="Disordered" evidence="5">
    <location>
        <begin position="1"/>
        <end position="24"/>
    </location>
</feature>
<feature type="transmembrane region" description="Helical" evidence="6">
    <location>
        <begin position="112"/>
        <end position="135"/>
    </location>
</feature>
<dbReference type="RefSeq" id="XP_026609027.1">
    <property type="nucleotide sequence ID" value="XM_026743182.1"/>
</dbReference>
<organism evidence="8 9">
    <name type="scientific">Aspergillus mulundensis</name>
    <dbReference type="NCBI Taxonomy" id="1810919"/>
    <lineage>
        <taxon>Eukaryota</taxon>
        <taxon>Fungi</taxon>
        <taxon>Dikarya</taxon>
        <taxon>Ascomycota</taxon>
        <taxon>Pezizomycotina</taxon>
        <taxon>Eurotiomycetes</taxon>
        <taxon>Eurotiomycetidae</taxon>
        <taxon>Eurotiales</taxon>
        <taxon>Aspergillaceae</taxon>
        <taxon>Aspergillus</taxon>
        <taxon>Aspergillus subgen. Nidulantes</taxon>
    </lineage>
</organism>
<dbReference type="STRING" id="1810919.A0A3D8T5P4"/>
<feature type="compositionally biased region" description="Polar residues" evidence="5">
    <location>
        <begin position="13"/>
        <end position="24"/>
    </location>
</feature>
<keyword evidence="3 6" id="KW-1133">Transmembrane helix</keyword>
<dbReference type="InterPro" id="IPR004841">
    <property type="entry name" value="AA-permease/SLC12A_dom"/>
</dbReference>
<feature type="transmembrane region" description="Helical" evidence="6">
    <location>
        <begin position="45"/>
        <end position="62"/>
    </location>
</feature>
<feature type="transmembrane region" description="Helical" evidence="6">
    <location>
        <begin position="320"/>
        <end position="340"/>
    </location>
</feature>
<feature type="transmembrane region" description="Helical" evidence="6">
    <location>
        <begin position="74"/>
        <end position="92"/>
    </location>
</feature>
<feature type="transmembrane region" description="Helical" evidence="6">
    <location>
        <begin position="476"/>
        <end position="497"/>
    </location>
</feature>
<dbReference type="OrthoDB" id="3900342at2759"/>
<dbReference type="GO" id="GO:0015171">
    <property type="term" value="F:amino acid transmembrane transporter activity"/>
    <property type="evidence" value="ECO:0007669"/>
    <property type="project" value="TreeGrafter"/>
</dbReference>
<keyword evidence="2 6" id="KW-0812">Transmembrane</keyword>
<accession>A0A3D8T5P4</accession>
<feature type="domain" description="Amino acid permease/ SLC12A" evidence="7">
    <location>
        <begin position="45"/>
        <end position="503"/>
    </location>
</feature>
<evidence type="ECO:0000256" key="4">
    <source>
        <dbReference type="ARBA" id="ARBA00023136"/>
    </source>
</evidence>
<keyword evidence="9" id="KW-1185">Reference proteome</keyword>
<evidence type="ECO:0000259" key="7">
    <source>
        <dbReference type="Pfam" id="PF00324"/>
    </source>
</evidence>
<sequence length="544" mass="59301">MSQSKDTKAGLTNAESSVDTDSGIGQVSEVRNESGFHRTFTPRQIHVISLGGQIGAGLFISTGKNLSNGGPGSLFLGFALVCTCVWAVLNTVSEMTIAFPTSGNYIEYADRFVDPALSFAGGFSMCLGWIAVIASEATFFNVLVRYWAQDSVHEAVWLTIFLVLMFVIFSLPNRVFGWFEYGTSILKILVLIIFIIVGVALVFGAGPAGTVHHGENWHDGQAFLNGFKGFGNSVLLAILAIGDNTFTGFLAGESKSPRFSVAHAVFLIPIRVSVFYLVSVALIGILISPSNENLLGGSGVAASPFVIAINQAGIKGLPDFLNVAIVFAVAAIAAESFFIASRILQSMAQQGLIPAQVAKVDSRGRPRVALGITGALAITLTYINLSAEGITVFNWLSQIASTGYFMVWLVIAITSFRFRAALKAQNDPLFTETYAWKCAIWPLPPIWLLTCCSFFIGTSFYLALYPIGSNTPTAEYFFQYMFGTILIVFTALGYKLIYRTKIRNPLEVDLQTGRRPLGVEEIKALDDYKNMPRWRKFVSFVQLW</sequence>
<feature type="transmembrane region" description="Helical" evidence="6">
    <location>
        <begin position="188"/>
        <end position="209"/>
    </location>
</feature>
<evidence type="ECO:0000256" key="5">
    <source>
        <dbReference type="SAM" id="MobiDB-lite"/>
    </source>
</evidence>
<dbReference type="PANTHER" id="PTHR43341:SF37">
    <property type="entry name" value="AMINO ACID TRANSPORTER (EUROFUNG)"/>
    <property type="match status" value="1"/>
</dbReference>
<comment type="caution">
    <text evidence="8">The sequence shown here is derived from an EMBL/GenBank/DDBJ whole genome shotgun (WGS) entry which is preliminary data.</text>
</comment>
<feature type="transmembrane region" description="Helical" evidence="6">
    <location>
        <begin position="264"/>
        <end position="287"/>
    </location>
</feature>
<evidence type="ECO:0000313" key="8">
    <source>
        <dbReference type="EMBL" id="RDW93844.1"/>
    </source>
</evidence>
<keyword evidence="4 6" id="KW-0472">Membrane</keyword>
<dbReference type="Proteomes" id="UP000256690">
    <property type="component" value="Unassembled WGS sequence"/>
</dbReference>
<feature type="transmembrane region" description="Helical" evidence="6">
    <location>
        <begin position="229"/>
        <end position="252"/>
    </location>
</feature>
<dbReference type="AlphaFoldDB" id="A0A3D8T5P4"/>
<dbReference type="Pfam" id="PF00324">
    <property type="entry name" value="AA_permease"/>
    <property type="match status" value="1"/>
</dbReference>
<protein>
    <recommendedName>
        <fullName evidence="7">Amino acid permease/ SLC12A domain-containing protein</fullName>
    </recommendedName>
</protein>